<dbReference type="AlphaFoldDB" id="A0A812IQS0"/>
<evidence type="ECO:0000313" key="1">
    <source>
        <dbReference type="EMBL" id="CAE7160090.1"/>
    </source>
</evidence>
<dbReference type="OrthoDB" id="433517at2759"/>
<reference evidence="1" key="1">
    <citation type="submission" date="2021-02" db="EMBL/GenBank/DDBJ databases">
        <authorList>
            <person name="Dougan E. K."/>
            <person name="Rhodes N."/>
            <person name="Thang M."/>
            <person name="Chan C."/>
        </authorList>
    </citation>
    <scope>NUCLEOTIDE SEQUENCE</scope>
</reference>
<dbReference type="Proteomes" id="UP000601435">
    <property type="component" value="Unassembled WGS sequence"/>
</dbReference>
<sequence length="219" mass="24127">MHTNCSATDSAQHLEPAELPTDMWDLHIEADERTQDLHKPFSSYCGTSGALSSLDFGQLFAGDTGTSQTACKFAPLIQFGEFVDTGIVRSKTTTNWKDWHHLLAENYVECASGEALTAFKLDAAKSIYKYECSKIGGLGACFDYYSAQVEIPSFSQSISHWAKPIRMMPVSCGQNAVLGSFHFEFSEGGKWGRVRNSTELRDFGHPQTMLDDVGVCTSL</sequence>
<comment type="caution">
    <text evidence="1">The sequence shown here is derived from an EMBL/GenBank/DDBJ whole genome shotgun (WGS) entry which is preliminary data.</text>
</comment>
<proteinExistence type="predicted"/>
<keyword evidence="2" id="KW-1185">Reference proteome</keyword>
<protein>
    <submittedName>
        <fullName evidence="1">Uncharacterized protein</fullName>
    </submittedName>
</protein>
<evidence type="ECO:0000313" key="2">
    <source>
        <dbReference type="Proteomes" id="UP000601435"/>
    </source>
</evidence>
<dbReference type="EMBL" id="CAJNJA010001582">
    <property type="protein sequence ID" value="CAE7160090.1"/>
    <property type="molecule type" value="Genomic_DNA"/>
</dbReference>
<organism evidence="1 2">
    <name type="scientific">Symbiodinium necroappetens</name>
    <dbReference type="NCBI Taxonomy" id="1628268"/>
    <lineage>
        <taxon>Eukaryota</taxon>
        <taxon>Sar</taxon>
        <taxon>Alveolata</taxon>
        <taxon>Dinophyceae</taxon>
        <taxon>Suessiales</taxon>
        <taxon>Symbiodiniaceae</taxon>
        <taxon>Symbiodinium</taxon>
    </lineage>
</organism>
<accession>A0A812IQS0</accession>
<name>A0A812IQS0_9DINO</name>
<gene>
    <name evidence="1" type="ORF">SNEC2469_LOCUS363</name>
</gene>